<evidence type="ECO:0000259" key="1">
    <source>
        <dbReference type="Pfam" id="PF13392"/>
    </source>
</evidence>
<name>A0A5B8RRW2_9CAUD</name>
<protein>
    <submittedName>
        <fullName evidence="2">HNH endonuclease</fullName>
    </submittedName>
</protein>
<dbReference type="Gene3D" id="3.90.75.20">
    <property type="match status" value="1"/>
</dbReference>
<dbReference type="Proteomes" id="UP000321671">
    <property type="component" value="Segment"/>
</dbReference>
<keyword evidence="2" id="KW-0540">Nuclease</keyword>
<evidence type="ECO:0000313" key="2">
    <source>
        <dbReference type="EMBL" id="QEA10375.1"/>
    </source>
</evidence>
<keyword evidence="3" id="KW-1185">Reference proteome</keyword>
<sequence length="175" mass="20454">MDPGNRFRPGGLIMDWAELFTYNEETGRLHWKIKFCRSMNAGDVAGDINAHGYYRVTVNKKQYLAHRIIWDILHPEEKLSKEDEIDHIDHNPLNNMRDNLRKVDRKTNGRNISKGPLNTSGIIGVYWKKRNRKWLAQIKVNQKSIHLGLFELKEHAIAARKAAEEKYGFHENHGK</sequence>
<dbReference type="GO" id="GO:0004519">
    <property type="term" value="F:endonuclease activity"/>
    <property type="evidence" value="ECO:0007669"/>
    <property type="project" value="UniProtKB-KW"/>
</dbReference>
<dbReference type="InterPro" id="IPR016177">
    <property type="entry name" value="DNA-bd_dom_sf"/>
</dbReference>
<dbReference type="SUPFAM" id="SSF54171">
    <property type="entry name" value="DNA-binding domain"/>
    <property type="match status" value="1"/>
</dbReference>
<organism evidence="2 3">
    <name type="scientific">Salmonella phage Shemara</name>
    <dbReference type="NCBI Taxonomy" id="2596714"/>
    <lineage>
        <taxon>Viruses</taxon>
        <taxon>Duplodnaviria</taxon>
        <taxon>Heunggongvirae</taxon>
        <taxon>Uroviricota</taxon>
        <taxon>Caudoviricetes</taxon>
        <taxon>Sarkviridae</taxon>
        <taxon>Guernseyvirinae</taxon>
        <taxon>Cornellvirus</taxon>
        <taxon>Cornellvirus shemara</taxon>
    </lineage>
</organism>
<reference evidence="2 3" key="1">
    <citation type="journal article" date="2020" name="Microbiol. Resour. Announc.">
        <title>Complete Genome Sequence of Salmonella enterica Siphophage Shemara.</title>
        <authorList>
            <person name="Chung M."/>
            <person name="Xie Y."/>
            <person name="Newkirk H."/>
            <person name="Liu M."/>
            <person name="Gill J.J."/>
            <person name="Ramsey J."/>
        </authorList>
    </citation>
    <scope>NUCLEOTIDE SEQUENCE [LARGE SCALE GENOMIC DNA]</scope>
</reference>
<dbReference type="Pfam" id="PF13392">
    <property type="entry name" value="HNH_3"/>
    <property type="match status" value="1"/>
</dbReference>
<keyword evidence="2" id="KW-0255">Endonuclease</keyword>
<feature type="domain" description="HNH nuclease" evidence="1">
    <location>
        <begin position="63"/>
        <end position="110"/>
    </location>
</feature>
<dbReference type="GO" id="GO:0003677">
    <property type="term" value="F:DNA binding"/>
    <property type="evidence" value="ECO:0007669"/>
    <property type="project" value="InterPro"/>
</dbReference>
<proteinExistence type="predicted"/>
<dbReference type="InterPro" id="IPR003615">
    <property type="entry name" value="HNH_nuc"/>
</dbReference>
<gene>
    <name evidence="2" type="ORF">CPT_Shemara_046</name>
</gene>
<keyword evidence="2" id="KW-0378">Hydrolase</keyword>
<dbReference type="SUPFAM" id="SSF54060">
    <property type="entry name" value="His-Me finger endonucleases"/>
    <property type="match status" value="1"/>
</dbReference>
<dbReference type="InterPro" id="IPR044925">
    <property type="entry name" value="His-Me_finger_sf"/>
</dbReference>
<dbReference type="Gene3D" id="1.20.5.2050">
    <property type="match status" value="1"/>
</dbReference>
<accession>A0A5B8RRW2</accession>
<dbReference type="EMBL" id="MN070121">
    <property type="protein sequence ID" value="QEA10375.1"/>
    <property type="molecule type" value="Genomic_DNA"/>
</dbReference>
<evidence type="ECO:0000313" key="3">
    <source>
        <dbReference type="Proteomes" id="UP000321671"/>
    </source>
</evidence>